<dbReference type="Pfam" id="PF14541">
    <property type="entry name" value="TAXi_C"/>
    <property type="match status" value="1"/>
</dbReference>
<evidence type="ECO:0000256" key="6">
    <source>
        <dbReference type="SAM" id="MobiDB-lite"/>
    </source>
</evidence>
<keyword evidence="2" id="KW-0645">Protease</keyword>
<dbReference type="PANTHER" id="PTHR13683:SF316">
    <property type="entry name" value="ASPARTYL PROTEASE APCB1"/>
    <property type="match status" value="1"/>
</dbReference>
<evidence type="ECO:0000313" key="9">
    <source>
        <dbReference type="Proteomes" id="UP000737018"/>
    </source>
</evidence>
<reference evidence="8" key="1">
    <citation type="submission" date="2020-03" db="EMBL/GenBank/DDBJ databases">
        <title>Castanea mollissima Vanexum genome sequencing.</title>
        <authorList>
            <person name="Staton M."/>
        </authorList>
    </citation>
    <scope>NUCLEOTIDE SEQUENCE</scope>
    <source>
        <tissue evidence="8">Leaf</tissue>
    </source>
</reference>
<keyword evidence="4" id="KW-0378">Hydrolase</keyword>
<proteinExistence type="inferred from homology"/>
<evidence type="ECO:0000313" key="8">
    <source>
        <dbReference type="EMBL" id="KAF3945417.1"/>
    </source>
</evidence>
<dbReference type="OrthoDB" id="2747330at2759"/>
<evidence type="ECO:0000256" key="2">
    <source>
        <dbReference type="ARBA" id="ARBA00022670"/>
    </source>
</evidence>
<feature type="active site" evidence="5">
    <location>
        <position position="185"/>
    </location>
</feature>
<dbReference type="EMBL" id="JRKL02012452">
    <property type="protein sequence ID" value="KAF3945417.1"/>
    <property type="molecule type" value="Genomic_DNA"/>
</dbReference>
<dbReference type="AlphaFoldDB" id="A0A8J4V5A6"/>
<organism evidence="8 9">
    <name type="scientific">Castanea mollissima</name>
    <name type="common">Chinese chestnut</name>
    <dbReference type="NCBI Taxonomy" id="60419"/>
    <lineage>
        <taxon>Eukaryota</taxon>
        <taxon>Viridiplantae</taxon>
        <taxon>Streptophyta</taxon>
        <taxon>Embryophyta</taxon>
        <taxon>Tracheophyta</taxon>
        <taxon>Spermatophyta</taxon>
        <taxon>Magnoliopsida</taxon>
        <taxon>eudicotyledons</taxon>
        <taxon>Gunneridae</taxon>
        <taxon>Pentapetalae</taxon>
        <taxon>rosids</taxon>
        <taxon>fabids</taxon>
        <taxon>Fagales</taxon>
        <taxon>Fagaceae</taxon>
        <taxon>Castanea</taxon>
    </lineage>
</organism>
<dbReference type="InterPro" id="IPR033121">
    <property type="entry name" value="PEPTIDASE_A1"/>
</dbReference>
<feature type="region of interest" description="Disordered" evidence="6">
    <location>
        <begin position="1"/>
        <end position="97"/>
    </location>
</feature>
<dbReference type="SUPFAM" id="SSF50630">
    <property type="entry name" value="Acid proteases"/>
    <property type="match status" value="1"/>
</dbReference>
<evidence type="ECO:0000256" key="4">
    <source>
        <dbReference type="ARBA" id="ARBA00022801"/>
    </source>
</evidence>
<dbReference type="PRINTS" id="PR00792">
    <property type="entry name" value="PEPSIN"/>
</dbReference>
<protein>
    <recommendedName>
        <fullName evidence="7">Peptidase A1 domain-containing protein</fullName>
    </recommendedName>
</protein>
<evidence type="ECO:0000256" key="5">
    <source>
        <dbReference type="PIRSR" id="PIRSR601461-1"/>
    </source>
</evidence>
<sequence length="909" mass="98248">MDSDEAPPQVKGFVIITLPPPDNPSLGKTITAFTISTNTAGTIPQTQTQTRQQPQPHHNNNGPQDPLPPQQPESVPNPQDLRDSEDDDKDDKPGSFLFPLFRKWRTPQKGLELKLGSFVDMDKGNLVSLIEDEVGDPKTNNLLAPNKKVDSSSILPVRGNVYPDGLYYTYILVGDPPKRYFLDVDTGSDLTWIQCDAPCISCAKGANALYKPTKDNILPSKDSLCMEVQRPQAGGYCQSCGQCDYEIQYADQSSSVGVLARDELHLVMENGSWTNLNLVFGCAYDQQGLLLSTLAKTDGILGLSRSRVSLPSQLARKGIIKNVVGHCLTIDGGGGYLFLGDNFVPQWGMAWVPMLGGLSMDFYHSEIMKMNYGSRSLRLGDPDSSVAPVIIDSGSSYTYFKPPTYSDLVASLEEVSGLGLIRDTSDLTLPICWKAESPIRSVKDVKHFFKTLTLQFGSTWWIVSTKLQIPPEGYLIISDKGNVCLGILDGSKVHDGSTIILGDISLRGKLVIYDNVKHKIGWQPSDCIRGKEIVSGSQISKPYFSWGGISGIEKDCDGAVVTSVTNGDTCSSGNVSLTLEISLRVEHGNEGKWHVISSMINEVGSVVVKPSGDNKLHSFKTVSTNDCGLGFKQVVAVKPSGDNNLHSFKTVLSNGRGPSFKKVVTNGSGPRPHASWKPKTQAGHQKILPHKPKTKLQRSRTIPTLFLSDETQSSVVPIESSSPACNSDVQLCESSPQPNDSGSHDLGIGSSLSVSVNPPIVGTSLSVPLNMIPGSGSLAPSTISACDADFGLLPMLSSMLPDQSPFYTHTVGISSLMSVAAGMGSEEGNFEANLVKSSQQALGSEKTDQFSTVAPHDFGPRISDYVYSIRDAAANNVKCLAEEFGPEWAMQHIIPQVLLIRCYYIIGVR</sequence>
<accession>A0A8J4V5A6</accession>
<dbReference type="InterPro" id="IPR021109">
    <property type="entry name" value="Peptidase_aspartic_dom_sf"/>
</dbReference>
<dbReference type="Pfam" id="PF14543">
    <property type="entry name" value="TAXi_N"/>
    <property type="match status" value="1"/>
</dbReference>
<dbReference type="InterPro" id="IPR032799">
    <property type="entry name" value="TAXi_C"/>
</dbReference>
<dbReference type="PANTHER" id="PTHR13683">
    <property type="entry name" value="ASPARTYL PROTEASES"/>
    <property type="match status" value="1"/>
</dbReference>
<feature type="compositionally biased region" description="Low complexity" evidence="6">
    <location>
        <begin position="44"/>
        <end position="56"/>
    </location>
</feature>
<dbReference type="GO" id="GO:0006508">
    <property type="term" value="P:proteolysis"/>
    <property type="evidence" value="ECO:0007669"/>
    <property type="project" value="UniProtKB-KW"/>
</dbReference>
<comment type="similarity">
    <text evidence="1">Belongs to the peptidase A1 family.</text>
</comment>
<dbReference type="Gene3D" id="2.40.70.10">
    <property type="entry name" value="Acid Proteases"/>
    <property type="match status" value="2"/>
</dbReference>
<dbReference type="GO" id="GO:0004190">
    <property type="term" value="F:aspartic-type endopeptidase activity"/>
    <property type="evidence" value="ECO:0007669"/>
    <property type="project" value="UniProtKB-KW"/>
</dbReference>
<evidence type="ECO:0000256" key="1">
    <source>
        <dbReference type="ARBA" id="ARBA00007447"/>
    </source>
</evidence>
<gene>
    <name evidence="8" type="ORF">CMV_028209</name>
</gene>
<evidence type="ECO:0000259" key="7">
    <source>
        <dbReference type="PROSITE" id="PS51767"/>
    </source>
</evidence>
<comment type="caution">
    <text evidence="8">The sequence shown here is derived from an EMBL/GenBank/DDBJ whole genome shotgun (WGS) entry which is preliminary data.</text>
</comment>
<feature type="region of interest" description="Disordered" evidence="6">
    <location>
        <begin position="666"/>
        <end position="685"/>
    </location>
</feature>
<dbReference type="Proteomes" id="UP000737018">
    <property type="component" value="Unassembled WGS sequence"/>
</dbReference>
<dbReference type="InterPro" id="IPR032861">
    <property type="entry name" value="TAXi_N"/>
</dbReference>
<keyword evidence="3" id="KW-0064">Aspartyl protease</keyword>
<evidence type="ECO:0000256" key="3">
    <source>
        <dbReference type="ARBA" id="ARBA00022750"/>
    </source>
</evidence>
<dbReference type="PROSITE" id="PS51767">
    <property type="entry name" value="PEPTIDASE_A1"/>
    <property type="match status" value="1"/>
</dbReference>
<feature type="region of interest" description="Disordered" evidence="6">
    <location>
        <begin position="717"/>
        <end position="749"/>
    </location>
</feature>
<keyword evidence="9" id="KW-1185">Reference proteome</keyword>
<name>A0A8J4V5A6_9ROSI</name>
<dbReference type="FunFam" id="2.40.70.10:FF:000015">
    <property type="entry name" value="Aspartyl protease family protein"/>
    <property type="match status" value="1"/>
</dbReference>
<feature type="compositionally biased region" description="Polar residues" evidence="6">
    <location>
        <begin position="717"/>
        <end position="741"/>
    </location>
</feature>
<feature type="active site" evidence="5">
    <location>
        <position position="392"/>
    </location>
</feature>
<dbReference type="InterPro" id="IPR001461">
    <property type="entry name" value="Aspartic_peptidase_A1"/>
</dbReference>
<feature type="domain" description="Peptidase A1" evidence="7">
    <location>
        <begin position="167"/>
        <end position="523"/>
    </location>
</feature>
<feature type="compositionally biased region" description="Polar residues" evidence="6">
    <location>
        <begin position="26"/>
        <end position="43"/>
    </location>
</feature>